<dbReference type="AlphaFoldDB" id="A0AAD6XZ02"/>
<dbReference type="GO" id="GO:0005524">
    <property type="term" value="F:ATP binding"/>
    <property type="evidence" value="ECO:0007669"/>
    <property type="project" value="InterPro"/>
</dbReference>
<evidence type="ECO:0000313" key="3">
    <source>
        <dbReference type="EMBL" id="KAJ7102602.1"/>
    </source>
</evidence>
<dbReference type="GO" id="GO:0004672">
    <property type="term" value="F:protein kinase activity"/>
    <property type="evidence" value="ECO:0007669"/>
    <property type="project" value="InterPro"/>
</dbReference>
<evidence type="ECO:0000259" key="2">
    <source>
        <dbReference type="PROSITE" id="PS50011"/>
    </source>
</evidence>
<organism evidence="3 4">
    <name type="scientific">Mycena belliarum</name>
    <dbReference type="NCBI Taxonomy" id="1033014"/>
    <lineage>
        <taxon>Eukaryota</taxon>
        <taxon>Fungi</taxon>
        <taxon>Dikarya</taxon>
        <taxon>Basidiomycota</taxon>
        <taxon>Agaricomycotina</taxon>
        <taxon>Agaricomycetes</taxon>
        <taxon>Agaricomycetidae</taxon>
        <taxon>Agaricales</taxon>
        <taxon>Marasmiineae</taxon>
        <taxon>Mycenaceae</taxon>
        <taxon>Mycena</taxon>
    </lineage>
</organism>
<dbReference type="Gene3D" id="1.10.510.10">
    <property type="entry name" value="Transferase(Phosphotransferase) domain 1"/>
    <property type="match status" value="1"/>
</dbReference>
<reference evidence="3" key="1">
    <citation type="submission" date="2023-03" db="EMBL/GenBank/DDBJ databases">
        <title>Massive genome expansion in bonnet fungi (Mycena s.s.) driven by repeated elements and novel gene families across ecological guilds.</title>
        <authorList>
            <consortium name="Lawrence Berkeley National Laboratory"/>
            <person name="Harder C.B."/>
            <person name="Miyauchi S."/>
            <person name="Viragh M."/>
            <person name="Kuo A."/>
            <person name="Thoen E."/>
            <person name="Andreopoulos B."/>
            <person name="Lu D."/>
            <person name="Skrede I."/>
            <person name="Drula E."/>
            <person name="Henrissat B."/>
            <person name="Morin E."/>
            <person name="Kohler A."/>
            <person name="Barry K."/>
            <person name="LaButti K."/>
            <person name="Morin E."/>
            <person name="Salamov A."/>
            <person name="Lipzen A."/>
            <person name="Mereny Z."/>
            <person name="Hegedus B."/>
            <person name="Baldrian P."/>
            <person name="Stursova M."/>
            <person name="Weitz H."/>
            <person name="Taylor A."/>
            <person name="Grigoriev I.V."/>
            <person name="Nagy L.G."/>
            <person name="Martin F."/>
            <person name="Kauserud H."/>
        </authorList>
    </citation>
    <scope>NUCLEOTIDE SEQUENCE</scope>
    <source>
        <strain evidence="3">CBHHK173m</strain>
    </source>
</reference>
<evidence type="ECO:0000256" key="1">
    <source>
        <dbReference type="SAM" id="MobiDB-lite"/>
    </source>
</evidence>
<dbReference type="EMBL" id="JARJCN010000003">
    <property type="protein sequence ID" value="KAJ7102602.1"/>
    <property type="molecule type" value="Genomic_DNA"/>
</dbReference>
<dbReference type="InterPro" id="IPR011009">
    <property type="entry name" value="Kinase-like_dom_sf"/>
</dbReference>
<feature type="compositionally biased region" description="Acidic residues" evidence="1">
    <location>
        <begin position="355"/>
        <end position="375"/>
    </location>
</feature>
<gene>
    <name evidence="3" type="ORF">B0H15DRAFT_876211</name>
</gene>
<dbReference type="PROSITE" id="PS50011">
    <property type="entry name" value="PROTEIN_KINASE_DOM"/>
    <property type="match status" value="1"/>
</dbReference>
<dbReference type="InterPro" id="IPR000719">
    <property type="entry name" value="Prot_kinase_dom"/>
</dbReference>
<accession>A0AAD6XZ02</accession>
<sequence length="375" mass="42755">MPDHARELLNQIRQNGGLREREKWWVEHQPFLLSHGYALRPRYDPNWIPTWELPGNEALLPSRFEDSLPIPIPGNVLDARRVADQYKVVLKLVSSSSEKANTWYLGEYLPEMEPDQRNRCVPLLEFIELRDDKKYIGILVLPFLRIFDDPPFGRVSEVAEAVGQFLQATEYMHSKNVAHGDLCRRNLMMDARGLIPNDWHFVLPATYNGVQVSKSLTSQPRPPVSQVNYFVIDFGLTSEFYDGPENVGGKYGQDKTVPEMLEWKRSESEKLKSDKPDTIALHTFDPFKVDIYQLGNVILKLVETYEGLEIFRMLADSMTMHNPDNRPTASECLQTFRALTIPENAPVSLISSSDSDTDYSESDVDSEGSEGEGSQ</sequence>
<proteinExistence type="predicted"/>
<keyword evidence="4" id="KW-1185">Reference proteome</keyword>
<comment type="caution">
    <text evidence="3">The sequence shown here is derived from an EMBL/GenBank/DDBJ whole genome shotgun (WGS) entry which is preliminary data.</text>
</comment>
<dbReference type="Proteomes" id="UP001222325">
    <property type="component" value="Unassembled WGS sequence"/>
</dbReference>
<dbReference type="SMART" id="SM00220">
    <property type="entry name" value="S_TKc"/>
    <property type="match status" value="1"/>
</dbReference>
<feature type="region of interest" description="Disordered" evidence="1">
    <location>
        <begin position="347"/>
        <end position="375"/>
    </location>
</feature>
<protein>
    <recommendedName>
        <fullName evidence="2">Protein kinase domain-containing protein</fullName>
    </recommendedName>
</protein>
<evidence type="ECO:0000313" key="4">
    <source>
        <dbReference type="Proteomes" id="UP001222325"/>
    </source>
</evidence>
<dbReference type="SUPFAM" id="SSF56112">
    <property type="entry name" value="Protein kinase-like (PK-like)"/>
    <property type="match status" value="1"/>
</dbReference>
<name>A0AAD6XZ02_9AGAR</name>
<feature type="domain" description="Protein kinase" evidence="2">
    <location>
        <begin position="1"/>
        <end position="375"/>
    </location>
</feature>